<dbReference type="EMBL" id="JXBC01000002">
    <property type="protein sequence ID" value="KIU12302.1"/>
    <property type="molecule type" value="Genomic_DNA"/>
</dbReference>
<dbReference type="EMBL" id="CP125292">
    <property type="protein sequence ID" value="WHM20992.1"/>
    <property type="molecule type" value="Genomic_DNA"/>
</dbReference>
<evidence type="ECO:0000313" key="3">
    <source>
        <dbReference type="EMBL" id="WHM20992.1"/>
    </source>
</evidence>
<dbReference type="AlphaFoldDB" id="A0A0A0YDK1"/>
<dbReference type="Proteomes" id="UP001229422">
    <property type="component" value="Chromosome"/>
</dbReference>
<reference evidence="1 4" key="1">
    <citation type="submission" date="2014-12" db="EMBL/GenBank/DDBJ databases">
        <title>Comparative genome analysis of Bacillus coagulans HM-08, Clostridium butyricum HM-68, Bacillus subtilis HM-66 and Bacillus licheniformis BL-09.</title>
        <authorList>
            <person name="Zhang H."/>
        </authorList>
    </citation>
    <scope>NUCLEOTIDE SEQUENCE [LARGE SCALE GENOMIC DNA]</scope>
    <source>
        <strain evidence="1 4">HM-66</strain>
    </source>
</reference>
<dbReference type="EMBL" id="CP120576">
    <property type="protein sequence ID" value="WEY84040.1"/>
    <property type="molecule type" value="Genomic_DNA"/>
</dbReference>
<gene>
    <name evidence="2" type="ORF">P5633_17085</name>
    <name evidence="3" type="ORF">QL281_19795</name>
    <name evidence="1" type="ORF">SC09_Contig19orf00733</name>
</gene>
<evidence type="ECO:0000313" key="4">
    <source>
        <dbReference type="Proteomes" id="UP000032247"/>
    </source>
</evidence>
<dbReference type="PATRIC" id="fig|1423.173.peg.1186"/>
<name>A0A0A0YDK1_BACIU</name>
<dbReference type="RefSeq" id="WP_009967087.1">
    <property type="nucleotide sequence ID" value="NZ_AP024621.1"/>
</dbReference>
<reference evidence="2" key="2">
    <citation type="submission" date="2023-03" db="EMBL/GenBank/DDBJ databases">
        <title>Complete genome sequences of 52 Bacillus and Priestia strains isolated from West-African fermentations and 26 reference strains from the DSMZ collection.</title>
        <authorList>
            <person name="Wiedenbein E.S."/>
            <person name="Canoy T.S."/>
            <person name="Hui Y."/>
            <person name="Parkouda C."/>
            <person name="Dawende C."/>
            <person name="Ametefe E."/>
            <person name="Jespersen L."/>
            <person name="Nielsen D.S."/>
        </authorList>
    </citation>
    <scope>NUCLEOTIDE SEQUENCE</scope>
    <source>
        <strain evidence="2">PRO56</strain>
    </source>
</reference>
<organism evidence="1 4">
    <name type="scientific">Bacillus subtilis</name>
    <dbReference type="NCBI Taxonomy" id="1423"/>
    <lineage>
        <taxon>Bacteria</taxon>
        <taxon>Bacillati</taxon>
        <taxon>Bacillota</taxon>
        <taxon>Bacilli</taxon>
        <taxon>Bacillales</taxon>
        <taxon>Bacillaceae</taxon>
        <taxon>Bacillus</taxon>
    </lineage>
</organism>
<sequence>MDSPHSSQSEEVPIYYDSKTIDYTMRRRTAAPSGEAGTSP</sequence>
<evidence type="ECO:0000313" key="2">
    <source>
        <dbReference type="EMBL" id="WEY84040.1"/>
    </source>
</evidence>
<proteinExistence type="predicted"/>
<dbReference type="Proteomes" id="UP000032247">
    <property type="component" value="Unassembled WGS sequence"/>
</dbReference>
<accession>A0A0A0YDK1</accession>
<reference evidence="3" key="3">
    <citation type="submission" date="2023-05" db="EMBL/GenBank/DDBJ databases">
        <title>Complete genome sequence of Bacillus subtilis SRCM117797 isolated from Soybean paste.</title>
        <authorList>
            <person name="Abraha H.B."/>
            <person name="Kim K.-P."/>
            <person name="Ryu M.-S."/>
            <person name="Jeong D.-Y."/>
        </authorList>
    </citation>
    <scope>NUCLEOTIDE SEQUENCE</scope>
    <source>
        <strain evidence="3">SRCM117797</strain>
    </source>
</reference>
<evidence type="ECO:0000313" key="1">
    <source>
        <dbReference type="EMBL" id="KIU12302.1"/>
    </source>
</evidence>
<dbReference type="Proteomes" id="UP001214898">
    <property type="component" value="Chromosome"/>
</dbReference>
<protein>
    <submittedName>
        <fullName evidence="1">Uncharacterized protein</fullName>
    </submittedName>
</protein>